<dbReference type="EMBL" id="KK120015">
    <property type="protein sequence ID" value="KFM77360.1"/>
    <property type="molecule type" value="Genomic_DNA"/>
</dbReference>
<dbReference type="SUPFAM" id="SSF109715">
    <property type="entry name" value="DEK C-terminal domain"/>
    <property type="match status" value="1"/>
</dbReference>
<accession>A0A087UJ21</accession>
<organism evidence="1 2">
    <name type="scientific">Stegodyphus mimosarum</name>
    <name type="common">African social velvet spider</name>
    <dbReference type="NCBI Taxonomy" id="407821"/>
    <lineage>
        <taxon>Eukaryota</taxon>
        <taxon>Metazoa</taxon>
        <taxon>Ecdysozoa</taxon>
        <taxon>Arthropoda</taxon>
        <taxon>Chelicerata</taxon>
        <taxon>Arachnida</taxon>
        <taxon>Araneae</taxon>
        <taxon>Araneomorphae</taxon>
        <taxon>Entelegynae</taxon>
        <taxon>Eresoidea</taxon>
        <taxon>Eresidae</taxon>
        <taxon>Stegodyphus</taxon>
    </lineage>
</organism>
<protein>
    <recommendedName>
        <fullName evidence="3">DEK C-terminal domain-containing protein</fullName>
    </recommendedName>
</protein>
<evidence type="ECO:0000313" key="1">
    <source>
        <dbReference type="EMBL" id="KFM77360.1"/>
    </source>
</evidence>
<keyword evidence="2" id="KW-1185">Reference proteome</keyword>
<dbReference type="Proteomes" id="UP000054359">
    <property type="component" value="Unassembled WGS sequence"/>
</dbReference>
<reference evidence="1 2" key="1">
    <citation type="submission" date="2013-11" db="EMBL/GenBank/DDBJ databases">
        <title>Genome sequencing of Stegodyphus mimosarum.</title>
        <authorList>
            <person name="Bechsgaard J."/>
        </authorList>
    </citation>
    <scope>NUCLEOTIDE SEQUENCE [LARGE SCALE GENOMIC DNA]</scope>
</reference>
<proteinExistence type="predicted"/>
<evidence type="ECO:0000313" key="2">
    <source>
        <dbReference type="Proteomes" id="UP000054359"/>
    </source>
</evidence>
<name>A0A087UJ21_STEMI</name>
<dbReference type="AlphaFoldDB" id="A0A087UJ21"/>
<dbReference type="OrthoDB" id="6422907at2759"/>
<feature type="non-terminal residue" evidence="1">
    <location>
        <position position="214"/>
    </location>
</feature>
<dbReference type="Gene3D" id="1.10.10.60">
    <property type="entry name" value="Homeodomain-like"/>
    <property type="match status" value="1"/>
</dbReference>
<sequence>MHYMNYDIVRKIAGLLEIDNYENCTSQELASCIMKFLMEVKVPGKSRKHYVPKQCASSKNALFNVERSDVLNHTVKTSDVLNHNVKTSDVFSCKGIERLQCNDLSQHTRPCKAAVIHRLTKSSYSQIGIIRNNDALQNLDDDPDGDSVPLYEILHHPTDEELEKVILEIIKADLWSITMNGLIKKVLQQYSTLNLKYKTEFIKSKARQILLELR</sequence>
<evidence type="ECO:0008006" key="3">
    <source>
        <dbReference type="Google" id="ProtNLM"/>
    </source>
</evidence>
<gene>
    <name evidence="1" type="ORF">X975_26453</name>
</gene>